<reference evidence="1 2" key="1">
    <citation type="journal article" date="2017" name="Nat. Commun.">
        <title>Genome assembly with in vitro proximity ligation data and whole-genome triplication in lettuce.</title>
        <authorList>
            <person name="Reyes-Chin-Wo S."/>
            <person name="Wang Z."/>
            <person name="Yang X."/>
            <person name="Kozik A."/>
            <person name="Arikit S."/>
            <person name="Song C."/>
            <person name="Xia L."/>
            <person name="Froenicke L."/>
            <person name="Lavelle D.O."/>
            <person name="Truco M.J."/>
            <person name="Xia R."/>
            <person name="Zhu S."/>
            <person name="Xu C."/>
            <person name="Xu H."/>
            <person name="Xu X."/>
            <person name="Cox K."/>
            <person name="Korf I."/>
            <person name="Meyers B.C."/>
            <person name="Michelmore R.W."/>
        </authorList>
    </citation>
    <scope>NUCLEOTIDE SEQUENCE [LARGE SCALE GENOMIC DNA]</scope>
    <source>
        <strain evidence="2">cv. Salinas</strain>
        <tissue evidence="1">Seedlings</tissue>
    </source>
</reference>
<dbReference type="Proteomes" id="UP000235145">
    <property type="component" value="Unassembled WGS sequence"/>
</dbReference>
<dbReference type="AlphaFoldDB" id="A0A9R1UMV4"/>
<evidence type="ECO:0000313" key="1">
    <source>
        <dbReference type="EMBL" id="KAJ0190049.1"/>
    </source>
</evidence>
<dbReference type="EMBL" id="NBSK02000008">
    <property type="protein sequence ID" value="KAJ0190049.1"/>
    <property type="molecule type" value="Genomic_DNA"/>
</dbReference>
<comment type="caution">
    <text evidence="1">The sequence shown here is derived from an EMBL/GenBank/DDBJ whole genome shotgun (WGS) entry which is preliminary data.</text>
</comment>
<organism evidence="1 2">
    <name type="scientific">Lactuca sativa</name>
    <name type="common">Garden lettuce</name>
    <dbReference type="NCBI Taxonomy" id="4236"/>
    <lineage>
        <taxon>Eukaryota</taxon>
        <taxon>Viridiplantae</taxon>
        <taxon>Streptophyta</taxon>
        <taxon>Embryophyta</taxon>
        <taxon>Tracheophyta</taxon>
        <taxon>Spermatophyta</taxon>
        <taxon>Magnoliopsida</taxon>
        <taxon>eudicotyledons</taxon>
        <taxon>Gunneridae</taxon>
        <taxon>Pentapetalae</taxon>
        <taxon>asterids</taxon>
        <taxon>campanulids</taxon>
        <taxon>Asterales</taxon>
        <taxon>Asteraceae</taxon>
        <taxon>Cichorioideae</taxon>
        <taxon>Cichorieae</taxon>
        <taxon>Lactucinae</taxon>
        <taxon>Lactuca</taxon>
    </lineage>
</organism>
<gene>
    <name evidence="1" type="ORF">LSAT_V11C800439380</name>
</gene>
<proteinExistence type="predicted"/>
<protein>
    <submittedName>
        <fullName evidence="1">Uncharacterized protein</fullName>
    </submittedName>
</protein>
<keyword evidence="2" id="KW-1185">Reference proteome</keyword>
<sequence>MVYDNNVLKILYVYHYTIKPLNDVTYVAKEGIIDLNVLKTPINVLSKKNLKENPRNMVELEHEVDLESHSEVEMEPDSEIDLFEVELKR</sequence>
<name>A0A9R1UMV4_LACSA</name>
<accession>A0A9R1UMV4</accession>
<evidence type="ECO:0000313" key="2">
    <source>
        <dbReference type="Proteomes" id="UP000235145"/>
    </source>
</evidence>